<evidence type="ECO:0000313" key="1">
    <source>
        <dbReference type="EMBL" id="KAG8187090.1"/>
    </source>
</evidence>
<proteinExistence type="predicted"/>
<dbReference type="EMBL" id="JAFNEN010000279">
    <property type="protein sequence ID" value="KAG8187090.1"/>
    <property type="molecule type" value="Genomic_DNA"/>
</dbReference>
<protein>
    <submittedName>
        <fullName evidence="1">Uncharacterized protein</fullName>
    </submittedName>
</protein>
<dbReference type="AlphaFoldDB" id="A0AAV6US57"/>
<comment type="caution">
    <text evidence="1">The sequence shown here is derived from an EMBL/GenBank/DDBJ whole genome shotgun (WGS) entry which is preliminary data.</text>
</comment>
<name>A0AAV6US57_9ARAC</name>
<keyword evidence="2" id="KW-1185">Reference proteome</keyword>
<dbReference type="Proteomes" id="UP000827092">
    <property type="component" value="Unassembled WGS sequence"/>
</dbReference>
<organism evidence="1 2">
    <name type="scientific">Oedothorax gibbosus</name>
    <dbReference type="NCBI Taxonomy" id="931172"/>
    <lineage>
        <taxon>Eukaryota</taxon>
        <taxon>Metazoa</taxon>
        <taxon>Ecdysozoa</taxon>
        <taxon>Arthropoda</taxon>
        <taxon>Chelicerata</taxon>
        <taxon>Arachnida</taxon>
        <taxon>Araneae</taxon>
        <taxon>Araneomorphae</taxon>
        <taxon>Entelegynae</taxon>
        <taxon>Araneoidea</taxon>
        <taxon>Linyphiidae</taxon>
        <taxon>Erigoninae</taxon>
        <taxon>Oedothorax</taxon>
    </lineage>
</organism>
<evidence type="ECO:0000313" key="2">
    <source>
        <dbReference type="Proteomes" id="UP000827092"/>
    </source>
</evidence>
<gene>
    <name evidence="1" type="ORF">JTE90_023932</name>
</gene>
<accession>A0AAV6US57</accession>
<reference evidence="1 2" key="1">
    <citation type="journal article" date="2022" name="Nat. Ecol. Evol.">
        <title>A masculinizing supergene underlies an exaggerated male reproductive morph in a spider.</title>
        <authorList>
            <person name="Hendrickx F."/>
            <person name="De Corte Z."/>
            <person name="Sonet G."/>
            <person name="Van Belleghem S.M."/>
            <person name="Kostlbacher S."/>
            <person name="Vangestel C."/>
        </authorList>
    </citation>
    <scope>NUCLEOTIDE SEQUENCE [LARGE SCALE GENOMIC DNA]</scope>
    <source>
        <strain evidence="1">W744_W776</strain>
    </source>
</reference>
<sequence>MNVLSTYVNVDEGELREELIQFSRHFEDYHCNKPLKSSQTTSINVVDSHSSEEFEDDDQILKLIKNRLRSNMGQDRLEDLILLYVERDFKYDFEKAMDDMACNSKELSTLLDV</sequence>